<sequence>MSESSCQVVSSGGCYTCGKTCVGILLDACTWCDSNYNHYFCMRQIKKNKKYMEYLCKDCSAWVDAPTTIPRKSDRIIHLNIKYFNADMVVGMSFEWMSRRHIA</sequence>
<evidence type="ECO:0000313" key="1">
    <source>
        <dbReference type="EMBL" id="CAH9066047.1"/>
    </source>
</evidence>
<evidence type="ECO:0000313" key="2">
    <source>
        <dbReference type="Proteomes" id="UP001152484"/>
    </source>
</evidence>
<comment type="caution">
    <text evidence="1">The sequence shown here is derived from an EMBL/GenBank/DDBJ whole genome shotgun (WGS) entry which is preliminary data.</text>
</comment>
<name>A0A9P1DYM2_CUSEU</name>
<proteinExistence type="predicted"/>
<dbReference type="EMBL" id="CAMAPE010000005">
    <property type="protein sequence ID" value="CAH9066047.1"/>
    <property type="molecule type" value="Genomic_DNA"/>
</dbReference>
<organism evidence="1 2">
    <name type="scientific">Cuscuta europaea</name>
    <name type="common">European dodder</name>
    <dbReference type="NCBI Taxonomy" id="41803"/>
    <lineage>
        <taxon>Eukaryota</taxon>
        <taxon>Viridiplantae</taxon>
        <taxon>Streptophyta</taxon>
        <taxon>Embryophyta</taxon>
        <taxon>Tracheophyta</taxon>
        <taxon>Spermatophyta</taxon>
        <taxon>Magnoliopsida</taxon>
        <taxon>eudicotyledons</taxon>
        <taxon>Gunneridae</taxon>
        <taxon>Pentapetalae</taxon>
        <taxon>asterids</taxon>
        <taxon>lamiids</taxon>
        <taxon>Solanales</taxon>
        <taxon>Convolvulaceae</taxon>
        <taxon>Cuscuteae</taxon>
        <taxon>Cuscuta</taxon>
        <taxon>Cuscuta subgen. Cuscuta</taxon>
    </lineage>
</organism>
<keyword evidence="2" id="KW-1185">Reference proteome</keyword>
<dbReference type="Proteomes" id="UP001152484">
    <property type="component" value="Unassembled WGS sequence"/>
</dbReference>
<reference evidence="1" key="1">
    <citation type="submission" date="2022-07" db="EMBL/GenBank/DDBJ databases">
        <authorList>
            <person name="Macas J."/>
            <person name="Novak P."/>
            <person name="Neumann P."/>
        </authorList>
    </citation>
    <scope>NUCLEOTIDE SEQUENCE</scope>
</reference>
<protein>
    <submittedName>
        <fullName evidence="1">Uncharacterized protein</fullName>
    </submittedName>
</protein>
<dbReference type="AlphaFoldDB" id="A0A9P1DYM2"/>
<accession>A0A9P1DYM2</accession>
<gene>
    <name evidence="1" type="ORF">CEURO_LOCUS2324</name>
</gene>